<dbReference type="Proteomes" id="UP000594979">
    <property type="component" value="Chromosome"/>
</dbReference>
<dbReference type="Pfam" id="PF06475">
    <property type="entry name" value="Glycolipid_bind"/>
    <property type="match status" value="1"/>
</dbReference>
<gene>
    <name evidence="1" type="ORF">I6G59_07915</name>
</gene>
<organism evidence="1 2">
    <name type="scientific">Brevibacterium casei</name>
    <dbReference type="NCBI Taxonomy" id="33889"/>
    <lineage>
        <taxon>Bacteria</taxon>
        <taxon>Bacillati</taxon>
        <taxon>Actinomycetota</taxon>
        <taxon>Actinomycetes</taxon>
        <taxon>Micrococcales</taxon>
        <taxon>Brevibacteriaceae</taxon>
        <taxon>Brevibacterium</taxon>
    </lineage>
</organism>
<dbReference type="EMBL" id="CP065682">
    <property type="protein sequence ID" value="QPS35208.1"/>
    <property type="molecule type" value="Genomic_DNA"/>
</dbReference>
<dbReference type="RefSeq" id="WP_197932332.1">
    <property type="nucleotide sequence ID" value="NZ_CP065682.1"/>
</dbReference>
<proteinExistence type="predicted"/>
<dbReference type="SUPFAM" id="SSF159275">
    <property type="entry name" value="PA1994-like"/>
    <property type="match status" value="1"/>
</dbReference>
<dbReference type="AlphaFoldDB" id="A0A7T2TJW1"/>
<reference evidence="1 2" key="1">
    <citation type="submission" date="2020-12" db="EMBL/GenBank/DDBJ databases">
        <title>FDA dAtabase for Regulatory Grade micrObial Sequences (FDA-ARGOS): Supporting development and validation of Infectious Disease Dx tests.</title>
        <authorList>
            <person name="Sproer C."/>
            <person name="Gronow S."/>
            <person name="Severitt S."/>
            <person name="Schroder I."/>
            <person name="Tallon L."/>
            <person name="Sadzewicz L."/>
            <person name="Zhao X."/>
            <person name="Boylan J."/>
            <person name="Ott S."/>
            <person name="Bowen H."/>
            <person name="Vavikolanu K."/>
            <person name="Mehta A."/>
            <person name="Aluvathingal J."/>
            <person name="Nadendla S."/>
            <person name="Lowell S."/>
            <person name="Myers T."/>
            <person name="Yan Y."/>
            <person name="Sichtig H."/>
        </authorList>
    </citation>
    <scope>NUCLEOTIDE SEQUENCE [LARGE SCALE GENOMIC DNA]</scope>
    <source>
        <strain evidence="1 2">FDAARGOS_902</strain>
    </source>
</reference>
<evidence type="ECO:0000313" key="2">
    <source>
        <dbReference type="Proteomes" id="UP000594979"/>
    </source>
</evidence>
<dbReference type="KEGG" id="bcau:I6G59_07915"/>
<sequence length="118" mass="13031">MRPDSRRPRWPSRVSSAEALSGALDCDLGLCPLTNTMPIRRLDVQTDTADEHPLTMAWIDMPSLKVIAGPQIYAGIDAEHVRYTSGTRDFTAELTLDEDGVVIDYPQLAERTAADRSS</sequence>
<accession>A0A7T2TJW1</accession>
<name>A0A7T2TJW1_9MICO</name>
<dbReference type="InterPro" id="IPR009467">
    <property type="entry name" value="Glycolipid-bd_prot_put"/>
</dbReference>
<evidence type="ECO:0000313" key="1">
    <source>
        <dbReference type="EMBL" id="QPS35208.1"/>
    </source>
</evidence>
<protein>
    <submittedName>
        <fullName evidence="1">Putative glycolipid-binding domain-containing protein</fullName>
    </submittedName>
</protein>